<feature type="domain" description="Ras-associating" evidence="6">
    <location>
        <begin position="1254"/>
        <end position="1343"/>
    </location>
</feature>
<dbReference type="Pfam" id="PF00788">
    <property type="entry name" value="RA"/>
    <property type="match status" value="1"/>
</dbReference>
<name>A0A8W8I9L2_MAGGI</name>
<dbReference type="SUPFAM" id="SSF109993">
    <property type="entry name" value="VPS9 domain"/>
    <property type="match status" value="1"/>
</dbReference>
<dbReference type="InterPro" id="IPR000980">
    <property type="entry name" value="SH2"/>
</dbReference>
<evidence type="ECO:0000256" key="1">
    <source>
        <dbReference type="ARBA" id="ARBA00006919"/>
    </source>
</evidence>
<dbReference type="GO" id="GO:0016192">
    <property type="term" value="P:vesicle-mediated transport"/>
    <property type="evidence" value="ECO:0007669"/>
    <property type="project" value="InterPro"/>
</dbReference>
<evidence type="ECO:0000259" key="7">
    <source>
        <dbReference type="PROSITE" id="PS51205"/>
    </source>
</evidence>
<comment type="similarity">
    <text evidence="1">Belongs to the RIN (Ras interaction/interference) family.</text>
</comment>
<dbReference type="SMART" id="SM00167">
    <property type="entry name" value="VPS9"/>
    <property type="match status" value="1"/>
</dbReference>
<dbReference type="OMA" id="VEVNMMV"/>
<dbReference type="GO" id="GO:0030139">
    <property type="term" value="C:endocytic vesicle"/>
    <property type="evidence" value="ECO:0007669"/>
    <property type="project" value="TreeGrafter"/>
</dbReference>
<dbReference type="InterPro" id="IPR045046">
    <property type="entry name" value="Vps9-like"/>
</dbReference>
<proteinExistence type="inferred from homology"/>
<dbReference type="Proteomes" id="UP000005408">
    <property type="component" value="Unassembled WGS sequence"/>
</dbReference>
<feature type="region of interest" description="Disordered" evidence="4">
    <location>
        <begin position="480"/>
        <end position="501"/>
    </location>
</feature>
<dbReference type="PROSITE" id="PS51205">
    <property type="entry name" value="VPS9"/>
    <property type="match status" value="1"/>
</dbReference>
<feature type="region of interest" description="Disordered" evidence="4">
    <location>
        <begin position="318"/>
        <end position="383"/>
    </location>
</feature>
<feature type="domain" description="VPS9" evidence="7">
    <location>
        <begin position="1089"/>
        <end position="1238"/>
    </location>
</feature>
<feature type="compositionally biased region" description="Low complexity" evidence="4">
    <location>
        <begin position="551"/>
        <end position="567"/>
    </location>
</feature>
<evidence type="ECO:0000256" key="3">
    <source>
        <dbReference type="PROSITE-ProRule" id="PRU00191"/>
    </source>
</evidence>
<keyword evidence="2" id="KW-0343">GTPase activation</keyword>
<evidence type="ECO:0000256" key="4">
    <source>
        <dbReference type="SAM" id="MobiDB-lite"/>
    </source>
</evidence>
<feature type="region of interest" description="Disordered" evidence="4">
    <location>
        <begin position="425"/>
        <end position="463"/>
    </location>
</feature>
<dbReference type="Pfam" id="PF00017">
    <property type="entry name" value="SH2"/>
    <property type="match status" value="1"/>
</dbReference>
<sequence length="1357" mass="152542">MLHNREAGGMEDQQKSAYQKHNLHRLEFVLMLNNIANDLDLLLNDFCTIYPTKENQVTFKAYGTGQSCNSSHMVGEDSAFGTLASTDSYSQDEKSETLKSRHLTVLTLPQEQNREVPSIIYEPEVHGGPVRTCSETNLEQRHISFQERLTKTHPIWYLPDIGRSGAVHLLKDREPGTFIIRNSSQTSTLALSAQFPEKSRANVDHYLIQHSERGFRVQGSLHYFASIFHLLDHYHHWTDELPCPLLLPPTIRRATTLQELTSLSYLGQDFWTSYKFDRGSRMDLSMSKPNLHKSKSEPINIIHGSHCVPRNPVQVFHQQGSSSTLDTIGKSSQSSPRSRNQAHSSVEDNVGGCLEHSRPSVEGSSAESLLSNDSGGGSVKQPSQTSLYFTTSLDLLNIPEENQYFKSNLSDKMSDYEDIWRHSVSSHGLLSPPPSTPKEKPTKKLRKKQKDAIQEESKEKDVSVENVCENHPANIDTVPEKQVSSDINASTFPSPKPKSSIHRTLSLDDYKIKNAVRSEDINADLLQVKFQTSSVQTQTSPKVKTKPSPLPVSDDTSSTSTALSSAKSPVYAEPFDTLNDVDVKKVNRRSAPTMGIHKRKARAVSQTPELETIFSPGYDHGEGTQTFHQFEPQSSKKGADHKALRRTQSAKVKSASKSDMESDRLLPSISALRLDSKKIVIKKNERKRTKSKTDLRTQCAGNNASQTIHQSREFSWEELSKEQQNDVTSTLRKFPVYKRKISCESESTDVTATMEDIISSVNPTIPVKPVQFLDIKHQFNSPSEYDNLRNPSTDNNRQSHLSTGTVFCNPWDNVSFEALMNPKFFPTMDVNERIQAWQTSHNGRDSVMTDDSTLDYVSGDDDDVDDDDDDDEESCDEAPEVIIYPPSSEGSVVMRNRGCDPQTSSHPPPRLPPKLYPPQDYPDVCKTAMKSVIENRLSVHSYGGFGDNLPKSPDSRLFQQMAFPLPKEAKKGTIPKTPESKIIDYICRLSKDKSTTFGCTIENFIQCTLESQETNPHHVTRNVRQFMTGIRNYLVKHGEGELEDLIEHERSRLRQDEILNIDNIIERSLHICVLHPLKLHIYNLFVTEYTRNGSLQTLSSNVRYARTKSARDIGIRPDIPLPDSGTMDTIKGHLHSMQKAYSPLKKMECLLAATSTIYKCMTQNLNKKEGVVTIGADDFLPMLIYVLVQCGIVAAEIEADYMWGLIHPSLLNGEGGYYLTSLSSAVLALKNFKNMQGSLSDQQQMEVPTLGDMEGFLKVAIPDELRDSIIWKTLPVRPNMNTKDVCSMIAHKFRITNPQDYGLYLLVNGGETRLGDMNIPQVIKSEHNSQGRQPVFAYKRNAAMIAWPMAVKKQQSC</sequence>
<dbReference type="InterPro" id="IPR003123">
    <property type="entry name" value="VPS9"/>
</dbReference>
<dbReference type="SUPFAM" id="SSF55550">
    <property type="entry name" value="SH2 domain"/>
    <property type="match status" value="1"/>
</dbReference>
<feature type="compositionally biased region" description="Polar residues" evidence="4">
    <location>
        <begin position="532"/>
        <end position="542"/>
    </location>
</feature>
<dbReference type="PROSITE" id="PS50200">
    <property type="entry name" value="RA"/>
    <property type="match status" value="1"/>
</dbReference>
<dbReference type="GO" id="GO:0005085">
    <property type="term" value="F:guanyl-nucleotide exchange factor activity"/>
    <property type="evidence" value="ECO:0007669"/>
    <property type="project" value="InterPro"/>
</dbReference>
<feature type="compositionally biased region" description="Acidic residues" evidence="4">
    <location>
        <begin position="858"/>
        <end position="879"/>
    </location>
</feature>
<evidence type="ECO:0000259" key="5">
    <source>
        <dbReference type="PROSITE" id="PS50001"/>
    </source>
</evidence>
<dbReference type="PANTHER" id="PTHR23101">
    <property type="entry name" value="RAB GDP/GTP EXCHANGE FACTOR"/>
    <property type="match status" value="1"/>
</dbReference>
<dbReference type="GO" id="GO:0031267">
    <property type="term" value="F:small GTPase binding"/>
    <property type="evidence" value="ECO:0007669"/>
    <property type="project" value="TreeGrafter"/>
</dbReference>
<dbReference type="CDD" id="cd00173">
    <property type="entry name" value="SH2"/>
    <property type="match status" value="1"/>
</dbReference>
<dbReference type="InterPro" id="IPR036860">
    <property type="entry name" value="SH2_dom_sf"/>
</dbReference>
<dbReference type="PROSITE" id="PS50001">
    <property type="entry name" value="SH2"/>
    <property type="match status" value="1"/>
</dbReference>
<feature type="compositionally biased region" description="Polar residues" evidence="4">
    <location>
        <begin position="482"/>
        <end position="493"/>
    </location>
</feature>
<keyword evidence="9" id="KW-1185">Reference proteome</keyword>
<dbReference type="InterPro" id="IPR000159">
    <property type="entry name" value="RA_dom"/>
</dbReference>
<feature type="compositionally biased region" description="Polar residues" evidence="4">
    <location>
        <begin position="362"/>
        <end position="373"/>
    </location>
</feature>
<dbReference type="GO" id="GO:0007165">
    <property type="term" value="P:signal transduction"/>
    <property type="evidence" value="ECO:0007669"/>
    <property type="project" value="InterPro"/>
</dbReference>
<protein>
    <recommendedName>
        <fullName evidence="10">Protein sprint</fullName>
    </recommendedName>
</protein>
<dbReference type="Pfam" id="PF02204">
    <property type="entry name" value="VPS9"/>
    <property type="match status" value="1"/>
</dbReference>
<dbReference type="Gene3D" id="1.20.1050.80">
    <property type="entry name" value="VPS9 domain"/>
    <property type="match status" value="1"/>
</dbReference>
<evidence type="ECO:0000313" key="8">
    <source>
        <dbReference type="EnsemblMetazoa" id="G13087.4:cds"/>
    </source>
</evidence>
<feature type="compositionally biased region" description="Basic and acidic residues" evidence="4">
    <location>
        <begin position="450"/>
        <end position="463"/>
    </location>
</feature>
<dbReference type="OrthoDB" id="21085at2759"/>
<keyword evidence="3" id="KW-0727">SH2 domain</keyword>
<dbReference type="Pfam" id="PF23268">
    <property type="entry name" value="RIN1"/>
    <property type="match status" value="1"/>
</dbReference>
<evidence type="ECO:0000259" key="6">
    <source>
        <dbReference type="PROSITE" id="PS50200"/>
    </source>
</evidence>
<dbReference type="SMART" id="SM00314">
    <property type="entry name" value="RA"/>
    <property type="match status" value="1"/>
</dbReference>
<dbReference type="SMART" id="SM00252">
    <property type="entry name" value="SH2"/>
    <property type="match status" value="1"/>
</dbReference>
<dbReference type="EnsemblMetazoa" id="G13087.4">
    <property type="protein sequence ID" value="G13087.4:cds"/>
    <property type="gene ID" value="G13087"/>
</dbReference>
<dbReference type="PANTHER" id="PTHR23101:SF104">
    <property type="entry name" value="PROTEIN SPRINT"/>
    <property type="match status" value="1"/>
</dbReference>
<evidence type="ECO:0008006" key="10">
    <source>
        <dbReference type="Google" id="ProtNLM"/>
    </source>
</evidence>
<evidence type="ECO:0000313" key="9">
    <source>
        <dbReference type="Proteomes" id="UP000005408"/>
    </source>
</evidence>
<feature type="compositionally biased region" description="Pro residues" evidence="4">
    <location>
        <begin position="906"/>
        <end position="915"/>
    </location>
</feature>
<feature type="region of interest" description="Disordered" evidence="4">
    <location>
        <begin position="631"/>
        <end position="663"/>
    </location>
</feature>
<feature type="region of interest" description="Disordered" evidence="4">
    <location>
        <begin position="839"/>
        <end position="915"/>
    </location>
</feature>
<dbReference type="InterPro" id="IPR037191">
    <property type="entry name" value="VPS9_dom_sf"/>
</dbReference>
<dbReference type="Gene3D" id="3.30.505.10">
    <property type="entry name" value="SH2 domain"/>
    <property type="match status" value="1"/>
</dbReference>
<organism evidence="8 9">
    <name type="scientific">Magallana gigas</name>
    <name type="common">Pacific oyster</name>
    <name type="synonym">Crassostrea gigas</name>
    <dbReference type="NCBI Taxonomy" id="29159"/>
    <lineage>
        <taxon>Eukaryota</taxon>
        <taxon>Metazoa</taxon>
        <taxon>Spiralia</taxon>
        <taxon>Lophotrochozoa</taxon>
        <taxon>Mollusca</taxon>
        <taxon>Bivalvia</taxon>
        <taxon>Autobranchia</taxon>
        <taxon>Pteriomorphia</taxon>
        <taxon>Ostreida</taxon>
        <taxon>Ostreoidea</taxon>
        <taxon>Ostreidae</taxon>
        <taxon>Magallana</taxon>
    </lineage>
</organism>
<reference evidence="8" key="1">
    <citation type="submission" date="2022-08" db="UniProtKB">
        <authorList>
            <consortium name="EnsemblMetazoa"/>
        </authorList>
    </citation>
    <scope>IDENTIFICATION</scope>
    <source>
        <strain evidence="8">05x7-T-G4-1.051#20</strain>
    </source>
</reference>
<dbReference type="GO" id="GO:0005829">
    <property type="term" value="C:cytosol"/>
    <property type="evidence" value="ECO:0007669"/>
    <property type="project" value="TreeGrafter"/>
</dbReference>
<accession>A0A8W8I9L2</accession>
<feature type="compositionally biased region" description="Polar residues" evidence="4">
    <location>
        <begin position="699"/>
        <end position="708"/>
    </location>
</feature>
<feature type="domain" description="SH2" evidence="5">
    <location>
        <begin position="156"/>
        <end position="250"/>
    </location>
</feature>
<feature type="compositionally biased region" description="Polar residues" evidence="4">
    <location>
        <begin position="318"/>
        <end position="344"/>
    </location>
</feature>
<dbReference type="GO" id="GO:0005096">
    <property type="term" value="F:GTPase activator activity"/>
    <property type="evidence" value="ECO:0007669"/>
    <property type="project" value="UniProtKB-KW"/>
</dbReference>
<evidence type="ECO:0000256" key="2">
    <source>
        <dbReference type="ARBA" id="ARBA00022468"/>
    </source>
</evidence>
<feature type="compositionally biased region" description="Polar residues" evidence="4">
    <location>
        <begin position="646"/>
        <end position="655"/>
    </location>
</feature>
<feature type="region of interest" description="Disordered" evidence="4">
    <location>
        <begin position="532"/>
        <end position="567"/>
    </location>
</feature>
<feature type="region of interest" description="Disordered" evidence="4">
    <location>
        <begin position="685"/>
        <end position="708"/>
    </location>
</feature>
<dbReference type="CDD" id="cd01776">
    <property type="entry name" value="RA_Rin"/>
    <property type="match status" value="1"/>
</dbReference>